<evidence type="ECO:0000256" key="1">
    <source>
        <dbReference type="ARBA" id="ARBA00022649"/>
    </source>
</evidence>
<dbReference type="AlphaFoldDB" id="A0A0K1RYL9"/>
<dbReference type="InterPro" id="IPR014795">
    <property type="entry name" value="TacA_1-like"/>
</dbReference>
<evidence type="ECO:0000256" key="2">
    <source>
        <dbReference type="ARBA" id="ARBA00049988"/>
    </source>
</evidence>
<name>A0A0K1RYL9_9CHRO</name>
<keyword evidence="1" id="KW-1277">Toxin-antitoxin system</keyword>
<evidence type="ECO:0000313" key="3">
    <source>
        <dbReference type="EMBL" id="AKV66992.1"/>
    </source>
</evidence>
<dbReference type="PANTHER" id="PTHR35401">
    <property type="entry name" value="COPG FAMILY HELIX-TURN-HELIX PROTEIN-RELATED-RELATED"/>
    <property type="match status" value="1"/>
</dbReference>
<dbReference type="Pfam" id="PF08681">
    <property type="entry name" value="TacA1"/>
    <property type="match status" value="1"/>
</dbReference>
<organism evidence="3 4">
    <name type="scientific">Microcystis panniformis FACHB-1757</name>
    <dbReference type="NCBI Taxonomy" id="1638788"/>
    <lineage>
        <taxon>Bacteria</taxon>
        <taxon>Bacillati</taxon>
        <taxon>Cyanobacteriota</taxon>
        <taxon>Cyanophyceae</taxon>
        <taxon>Oscillatoriophycideae</taxon>
        <taxon>Chroococcales</taxon>
        <taxon>Microcystaceae</taxon>
        <taxon>Microcystis</taxon>
    </lineage>
</organism>
<dbReference type="KEGG" id="mpk:VL20_1861"/>
<evidence type="ECO:0008006" key="5">
    <source>
        <dbReference type="Google" id="ProtNLM"/>
    </source>
</evidence>
<evidence type="ECO:0000313" key="4">
    <source>
        <dbReference type="Proteomes" id="UP000068167"/>
    </source>
</evidence>
<gene>
    <name evidence="3" type="ORF">VL20_1861</name>
</gene>
<proteinExistence type="inferred from homology"/>
<sequence>MRTKPDKDLPQGTKIGNNARLEASITAEQKQLMEMAAFLRGQNLTEFMVSVLAEAAMQTIKDSQLVELTERDQFVFVEALLNPPAPSEQAQADAQWYKQMMNK</sequence>
<comment type="similarity">
    <text evidence="2">Belongs to the TacA antitoxin family.</text>
</comment>
<dbReference type="RefSeq" id="WP_052276119.1">
    <property type="nucleotide sequence ID" value="NZ_CP011339.1"/>
</dbReference>
<keyword evidence="4" id="KW-1185">Reference proteome</keyword>
<dbReference type="PANTHER" id="PTHR35401:SF2">
    <property type="entry name" value="ABC-TYPE TRANSPORT SYSTEM"/>
    <property type="match status" value="1"/>
</dbReference>
<dbReference type="InterPro" id="IPR010985">
    <property type="entry name" value="Ribbon_hlx_hlx"/>
</dbReference>
<dbReference type="PATRIC" id="fig|1638788.3.peg.1870"/>
<dbReference type="Gene3D" id="1.20.5.780">
    <property type="entry name" value="Single helix bin"/>
    <property type="match status" value="1"/>
</dbReference>
<dbReference type="GO" id="GO:0006355">
    <property type="term" value="P:regulation of DNA-templated transcription"/>
    <property type="evidence" value="ECO:0007669"/>
    <property type="project" value="InterPro"/>
</dbReference>
<dbReference type="SUPFAM" id="SSF47598">
    <property type="entry name" value="Ribbon-helix-helix"/>
    <property type="match status" value="1"/>
</dbReference>
<dbReference type="Proteomes" id="UP000068167">
    <property type="component" value="Chromosome"/>
</dbReference>
<reference evidence="3 4" key="1">
    <citation type="journal article" date="2016" name="Stand. Genomic Sci.">
        <title>Complete genome sequence and genomic characterization of Microcystis panniformis FACHB 1757 by third-generation sequencing.</title>
        <authorList>
            <person name="Zhang J.Y."/>
            <person name="Guan R."/>
            <person name="Zhang H.J."/>
            <person name="Li H."/>
            <person name="Xiao P."/>
            <person name="Yu G.L."/>
            <person name="Du L."/>
            <person name="Cao D.M."/>
            <person name="Zhu B.C."/>
            <person name="Li R.H."/>
            <person name="Lu Z.H."/>
        </authorList>
    </citation>
    <scope>NUCLEOTIDE SEQUENCE [LARGE SCALE GENOMIC DNA]</scope>
    <source>
        <strain evidence="3 4">FACHB-1757</strain>
    </source>
</reference>
<protein>
    <recommendedName>
        <fullName evidence="5">DUF1778 domain-containing protein</fullName>
    </recommendedName>
</protein>
<dbReference type="EMBL" id="CP011339">
    <property type="protein sequence ID" value="AKV66992.1"/>
    <property type="molecule type" value="Genomic_DNA"/>
</dbReference>
<accession>A0A0K1RYL9</accession>